<name>A0A5B7KE04_PORTR</name>
<comment type="caution">
    <text evidence="1">The sequence shown here is derived from an EMBL/GenBank/DDBJ whole genome shotgun (WGS) entry which is preliminary data.</text>
</comment>
<reference evidence="1 2" key="1">
    <citation type="submission" date="2019-05" db="EMBL/GenBank/DDBJ databases">
        <title>Another draft genome of Portunus trituberculatus and its Hox gene families provides insights of decapod evolution.</title>
        <authorList>
            <person name="Jeong J.-H."/>
            <person name="Song I."/>
            <person name="Kim S."/>
            <person name="Choi T."/>
            <person name="Kim D."/>
            <person name="Ryu S."/>
            <person name="Kim W."/>
        </authorList>
    </citation>
    <scope>NUCLEOTIDE SEQUENCE [LARGE SCALE GENOMIC DNA]</scope>
    <source>
        <tissue evidence="1">Muscle</tissue>
    </source>
</reference>
<dbReference type="Proteomes" id="UP000324222">
    <property type="component" value="Unassembled WGS sequence"/>
</dbReference>
<evidence type="ECO:0000313" key="1">
    <source>
        <dbReference type="EMBL" id="MPD04897.1"/>
    </source>
</evidence>
<accession>A0A5B7KE04</accession>
<sequence length="83" mass="9437">MTSDIATYHLPLDTETPDLVVCLLITGQYPRSIYQFFVIEFVCALLSSYRGAVKHRNIVLHHLGNQEPSKGEYRAILVFTIVI</sequence>
<gene>
    <name evidence="1" type="ORF">E2C01_100608</name>
</gene>
<protein>
    <submittedName>
        <fullName evidence="1">Uncharacterized protein</fullName>
    </submittedName>
</protein>
<proteinExistence type="predicted"/>
<dbReference type="EMBL" id="VSRR010143355">
    <property type="protein sequence ID" value="MPD04897.1"/>
    <property type="molecule type" value="Genomic_DNA"/>
</dbReference>
<dbReference type="AlphaFoldDB" id="A0A5B7KE04"/>
<keyword evidence="2" id="KW-1185">Reference proteome</keyword>
<evidence type="ECO:0000313" key="2">
    <source>
        <dbReference type="Proteomes" id="UP000324222"/>
    </source>
</evidence>
<organism evidence="1 2">
    <name type="scientific">Portunus trituberculatus</name>
    <name type="common">Swimming crab</name>
    <name type="synonym">Neptunus trituberculatus</name>
    <dbReference type="NCBI Taxonomy" id="210409"/>
    <lineage>
        <taxon>Eukaryota</taxon>
        <taxon>Metazoa</taxon>
        <taxon>Ecdysozoa</taxon>
        <taxon>Arthropoda</taxon>
        <taxon>Crustacea</taxon>
        <taxon>Multicrustacea</taxon>
        <taxon>Malacostraca</taxon>
        <taxon>Eumalacostraca</taxon>
        <taxon>Eucarida</taxon>
        <taxon>Decapoda</taxon>
        <taxon>Pleocyemata</taxon>
        <taxon>Brachyura</taxon>
        <taxon>Eubrachyura</taxon>
        <taxon>Portunoidea</taxon>
        <taxon>Portunidae</taxon>
        <taxon>Portuninae</taxon>
        <taxon>Portunus</taxon>
    </lineage>
</organism>